<dbReference type="EMBL" id="PDCH01000002">
    <property type="protein sequence ID" value="RBP99726.1"/>
    <property type="molecule type" value="Genomic_DNA"/>
</dbReference>
<dbReference type="GO" id="GO:0080120">
    <property type="term" value="P:CAAX-box protein maturation"/>
    <property type="evidence" value="ECO:0007669"/>
    <property type="project" value="UniProtKB-ARBA"/>
</dbReference>
<keyword evidence="2" id="KW-1133">Transmembrane helix</keyword>
<dbReference type="GO" id="GO:0004175">
    <property type="term" value="F:endopeptidase activity"/>
    <property type="evidence" value="ECO:0007669"/>
    <property type="project" value="UniProtKB-ARBA"/>
</dbReference>
<keyword evidence="2" id="KW-0472">Membrane</keyword>
<reference evidence="4 5" key="1">
    <citation type="submission" date="2017-10" db="EMBL/GenBank/DDBJ databases">
        <title>Bifidobacterium xylocopum sp. nov. and Bifidobacterium aemilianum sp. nov., from the carpenter bee (Xylocopa violacea) digestive tract.</title>
        <authorList>
            <person name="Alberoni D."/>
            <person name="Baffoni L."/>
            <person name="Di Gioia D."/>
            <person name="Gaggia F."/>
            <person name="Biavati B."/>
        </authorList>
    </citation>
    <scope>NUCLEOTIDE SEQUENCE [LARGE SCALE GENOMIC DNA]</scope>
    <source>
        <strain evidence="4 5">XV2</strain>
    </source>
</reference>
<keyword evidence="5" id="KW-1185">Reference proteome</keyword>
<feature type="transmembrane region" description="Helical" evidence="2">
    <location>
        <begin position="111"/>
        <end position="131"/>
    </location>
</feature>
<proteinExistence type="predicted"/>
<evidence type="ECO:0000256" key="2">
    <source>
        <dbReference type="SAM" id="Phobius"/>
    </source>
</evidence>
<name>A0A366KDB1_9BIFI</name>
<organism evidence="4 5">
    <name type="scientific">Bifidobacterium xylocopae</name>
    <dbReference type="NCBI Taxonomy" id="2493119"/>
    <lineage>
        <taxon>Bacteria</taxon>
        <taxon>Bacillati</taxon>
        <taxon>Actinomycetota</taxon>
        <taxon>Actinomycetes</taxon>
        <taxon>Bifidobacteriales</taxon>
        <taxon>Bifidobacteriaceae</taxon>
        <taxon>Bifidobacterium</taxon>
    </lineage>
</organism>
<feature type="transmembrane region" description="Helical" evidence="2">
    <location>
        <begin position="232"/>
        <end position="250"/>
    </location>
</feature>
<feature type="transmembrane region" description="Helical" evidence="2">
    <location>
        <begin position="307"/>
        <end position="326"/>
    </location>
</feature>
<evidence type="ECO:0000313" key="4">
    <source>
        <dbReference type="EMBL" id="RBP99726.1"/>
    </source>
</evidence>
<dbReference type="InterPro" id="IPR052710">
    <property type="entry name" value="CAAX_protease"/>
</dbReference>
<comment type="caution">
    <text evidence="4">The sequence shown here is derived from an EMBL/GenBank/DDBJ whole genome shotgun (WGS) entry which is preliminary data.</text>
</comment>
<feature type="domain" description="CAAX prenyl protease 2/Lysostaphin resistance protein A-like" evidence="3">
    <location>
        <begin position="202"/>
        <end position="287"/>
    </location>
</feature>
<sequence>MEEGKRVAMRRSRRASEGQGPTEEAALAAQGTRTAGGPAPARASADHGDRRHPPVKQVRIALNEQSGALILYLVVMQLIGPAVAIAFIVMMESARHQPVSVDTALAQMDTRFAGVLNLVCVVSAFVFWILTHKRQIADPGSTGVFHRREHRMTPLVFLGAVALLLTGQAVSSVYDLGFNWVVEHLQLKVSTSSEAIQAASGSAVMFFYVSFFGPVVEEIVFRGVIMNALKRYGKVFAIITSAAMFGFFHSDLSQGLFAFLVGLVLGYVACEYSIFWSMLLHIVNNLLISNLGSLVISRLPSQAQDQANLGLLVFGALLGVLVLYLARERIRGFILANRAFKGIYASWAGLWFLVYLVLQVLLTTQEFTPLPA</sequence>
<feature type="transmembrane region" description="Helical" evidence="2">
    <location>
        <begin position="256"/>
        <end position="275"/>
    </location>
</feature>
<dbReference type="InterPro" id="IPR003675">
    <property type="entry name" value="Rce1/LyrA-like_dom"/>
</dbReference>
<evidence type="ECO:0000313" key="5">
    <source>
        <dbReference type="Proteomes" id="UP000252345"/>
    </source>
</evidence>
<feature type="region of interest" description="Disordered" evidence="1">
    <location>
        <begin position="1"/>
        <end position="52"/>
    </location>
</feature>
<dbReference type="PANTHER" id="PTHR36435:SF1">
    <property type="entry name" value="CAAX AMINO TERMINAL PROTEASE FAMILY PROTEIN"/>
    <property type="match status" value="1"/>
</dbReference>
<gene>
    <name evidence="4" type="ORF">CRD59_01370</name>
</gene>
<accession>A0A366KDB1</accession>
<evidence type="ECO:0000256" key="1">
    <source>
        <dbReference type="SAM" id="MobiDB-lite"/>
    </source>
</evidence>
<dbReference type="Pfam" id="PF02517">
    <property type="entry name" value="Rce1-like"/>
    <property type="match status" value="1"/>
</dbReference>
<dbReference type="Proteomes" id="UP000252345">
    <property type="component" value="Unassembled WGS sequence"/>
</dbReference>
<dbReference type="AlphaFoldDB" id="A0A366KDB1"/>
<feature type="transmembrane region" description="Helical" evidence="2">
    <location>
        <begin position="196"/>
        <end position="220"/>
    </location>
</feature>
<feature type="transmembrane region" description="Helical" evidence="2">
    <location>
        <begin position="282"/>
        <end position="301"/>
    </location>
</feature>
<feature type="transmembrane region" description="Helical" evidence="2">
    <location>
        <begin position="69"/>
        <end position="91"/>
    </location>
</feature>
<dbReference type="PANTHER" id="PTHR36435">
    <property type="entry name" value="SLR1288 PROTEIN"/>
    <property type="match status" value="1"/>
</dbReference>
<protein>
    <recommendedName>
        <fullName evidence="3">CAAX prenyl protease 2/Lysostaphin resistance protein A-like domain-containing protein</fullName>
    </recommendedName>
</protein>
<feature type="transmembrane region" description="Helical" evidence="2">
    <location>
        <begin position="342"/>
        <end position="362"/>
    </location>
</feature>
<feature type="transmembrane region" description="Helical" evidence="2">
    <location>
        <begin position="152"/>
        <end position="176"/>
    </location>
</feature>
<evidence type="ECO:0000259" key="3">
    <source>
        <dbReference type="Pfam" id="PF02517"/>
    </source>
</evidence>
<keyword evidence="2" id="KW-0812">Transmembrane</keyword>